<dbReference type="EMBL" id="LAZR01000702">
    <property type="protein sequence ID" value="KKN60222.1"/>
    <property type="molecule type" value="Genomic_DNA"/>
</dbReference>
<gene>
    <name evidence="3" type="ORF">LCGC14_0534210</name>
</gene>
<protein>
    <recommendedName>
        <fullName evidence="2">Type 4 fimbrial biogenesis protein PilX N-terminal domain-containing protein</fullName>
    </recommendedName>
</protein>
<feature type="domain" description="Type 4 fimbrial biogenesis protein PilX N-terminal" evidence="2">
    <location>
        <begin position="5"/>
        <end position="49"/>
    </location>
</feature>
<dbReference type="AlphaFoldDB" id="A0A0F9SD22"/>
<comment type="caution">
    <text evidence="3">The sequence shown here is derived from an EMBL/GenBank/DDBJ whole genome shotgun (WGS) entry which is preliminary data.</text>
</comment>
<keyword evidence="1" id="KW-0812">Transmembrane</keyword>
<organism evidence="3">
    <name type="scientific">marine sediment metagenome</name>
    <dbReference type="NCBI Taxonomy" id="412755"/>
    <lineage>
        <taxon>unclassified sequences</taxon>
        <taxon>metagenomes</taxon>
        <taxon>ecological metagenomes</taxon>
    </lineage>
</organism>
<evidence type="ECO:0000256" key="1">
    <source>
        <dbReference type="SAM" id="Phobius"/>
    </source>
</evidence>
<feature type="transmembrane region" description="Helical" evidence="1">
    <location>
        <begin position="6"/>
        <end position="26"/>
    </location>
</feature>
<keyword evidence="1" id="KW-0472">Membrane</keyword>
<name>A0A0F9SD22_9ZZZZ</name>
<keyword evidence="1" id="KW-1133">Transmembrane helix</keyword>
<sequence length="164" mass="17755">MKQQKGFVLVTALVFLVIMTLLGMAVMRDTALQEKMAGNFQDRSVAVQASFSSLAACESWVIGWATLPTFDPANGTDGLHLPSPTVPVYDPDSSVWESTDVVVYDTLEPALNLPDQPVCVVEHLGTFDTAIPPAPPVFKDFIRVSAKGYGRSGATYFSQSVVER</sequence>
<accession>A0A0F9SD22</accession>
<evidence type="ECO:0000259" key="2">
    <source>
        <dbReference type="Pfam" id="PF14341"/>
    </source>
</evidence>
<dbReference type="InterPro" id="IPR025746">
    <property type="entry name" value="PilX_N_dom"/>
</dbReference>
<evidence type="ECO:0000313" key="3">
    <source>
        <dbReference type="EMBL" id="KKN60222.1"/>
    </source>
</evidence>
<dbReference type="Pfam" id="PF14341">
    <property type="entry name" value="PilX_N"/>
    <property type="match status" value="1"/>
</dbReference>
<proteinExistence type="predicted"/>
<reference evidence="3" key="1">
    <citation type="journal article" date="2015" name="Nature">
        <title>Complex archaea that bridge the gap between prokaryotes and eukaryotes.</title>
        <authorList>
            <person name="Spang A."/>
            <person name="Saw J.H."/>
            <person name="Jorgensen S.L."/>
            <person name="Zaremba-Niedzwiedzka K."/>
            <person name="Martijn J."/>
            <person name="Lind A.E."/>
            <person name="van Eijk R."/>
            <person name="Schleper C."/>
            <person name="Guy L."/>
            <person name="Ettema T.J."/>
        </authorList>
    </citation>
    <scope>NUCLEOTIDE SEQUENCE</scope>
</reference>